<name>A0A812TYA1_9DINO</name>
<dbReference type="AlphaFoldDB" id="A0A812TYA1"/>
<protein>
    <submittedName>
        <fullName evidence="1">KCNQ2 protein</fullName>
    </submittedName>
</protein>
<evidence type="ECO:0000313" key="2">
    <source>
        <dbReference type="Proteomes" id="UP000604046"/>
    </source>
</evidence>
<proteinExistence type="predicted"/>
<dbReference type="EMBL" id="CAJNDS010002617">
    <property type="protein sequence ID" value="CAE7546354.1"/>
    <property type="molecule type" value="Genomic_DNA"/>
</dbReference>
<keyword evidence="2" id="KW-1185">Reference proteome</keyword>
<organism evidence="1 2">
    <name type="scientific">Symbiodinium natans</name>
    <dbReference type="NCBI Taxonomy" id="878477"/>
    <lineage>
        <taxon>Eukaryota</taxon>
        <taxon>Sar</taxon>
        <taxon>Alveolata</taxon>
        <taxon>Dinophyceae</taxon>
        <taxon>Suessiales</taxon>
        <taxon>Symbiodiniaceae</taxon>
        <taxon>Symbiodinium</taxon>
    </lineage>
</organism>
<comment type="caution">
    <text evidence="1">The sequence shown here is derived from an EMBL/GenBank/DDBJ whole genome shotgun (WGS) entry which is preliminary data.</text>
</comment>
<dbReference type="Proteomes" id="UP000604046">
    <property type="component" value="Unassembled WGS sequence"/>
</dbReference>
<reference evidence="1" key="1">
    <citation type="submission" date="2021-02" db="EMBL/GenBank/DDBJ databases">
        <authorList>
            <person name="Dougan E. K."/>
            <person name="Rhodes N."/>
            <person name="Thang M."/>
            <person name="Chan C."/>
        </authorList>
    </citation>
    <scope>NUCLEOTIDE SEQUENCE</scope>
</reference>
<gene>
    <name evidence="1" type="primary">KCNQ2</name>
    <name evidence="1" type="ORF">SNAT2548_LOCUS30659</name>
</gene>
<sequence length="308" mass="34594">MMISEDVEEELFRLGASSDTIKKLQEFDDMVHEPMSGNLDGSIRTKALRCMFKMLQANGLAGENTWFKAALLLDRLTASSFFRLEQLPLTCVCLTKLVVKCISSVPKMAHEEDPSMILIKDFATWLDSTQSSATSAVSLEALRLHEEKVLGALDWQVEVACTEKWCLVYFTRFGLVGREFQAPVRQLHAQALLLARAVMMCFPMLSHKKLAAGLFCLSFVYSGLLPMASLMPSDMNAAEWSALLAATGNVPQCRLPQAMTLRLMHMICLAMKEGWEDIRAWSRQTVETLGETFRQVRMFHDGQGPWNA</sequence>
<evidence type="ECO:0000313" key="1">
    <source>
        <dbReference type="EMBL" id="CAE7546354.1"/>
    </source>
</evidence>
<accession>A0A812TYA1</accession>